<dbReference type="RefSeq" id="WP_138194557.1">
    <property type="nucleotide sequence ID" value="NZ_VCIW01000007.1"/>
</dbReference>
<evidence type="ECO:0000256" key="3">
    <source>
        <dbReference type="ARBA" id="ARBA00012438"/>
    </source>
</evidence>
<dbReference type="Gene3D" id="1.10.8.500">
    <property type="entry name" value="HAMP domain in histidine kinase"/>
    <property type="match status" value="1"/>
</dbReference>
<keyword evidence="9" id="KW-0418">Kinase</keyword>
<keyword evidence="6" id="KW-0808">Transferase</keyword>
<dbReference type="InterPro" id="IPR010559">
    <property type="entry name" value="Sig_transdc_His_kin_internal"/>
</dbReference>
<evidence type="ECO:0000256" key="11">
    <source>
        <dbReference type="ARBA" id="ARBA00022989"/>
    </source>
</evidence>
<dbReference type="PRINTS" id="PR00344">
    <property type="entry name" value="BCTRLSENSOR"/>
</dbReference>
<reference evidence="18 19" key="1">
    <citation type="submission" date="2019-05" db="EMBL/GenBank/DDBJ databases">
        <authorList>
            <person name="Narsing Rao M.P."/>
            <person name="Li W.J."/>
        </authorList>
    </citation>
    <scope>NUCLEOTIDE SEQUENCE [LARGE SCALE GENOMIC DNA]</scope>
    <source>
        <strain evidence="18 19">SYSU_K30003</strain>
    </source>
</reference>
<evidence type="ECO:0000256" key="8">
    <source>
        <dbReference type="ARBA" id="ARBA00022741"/>
    </source>
</evidence>
<keyword evidence="19" id="KW-1185">Reference proteome</keyword>
<evidence type="ECO:0000256" key="12">
    <source>
        <dbReference type="ARBA" id="ARBA00023012"/>
    </source>
</evidence>
<gene>
    <name evidence="18" type="ORF">FE782_13150</name>
</gene>
<dbReference type="InterPro" id="IPR005467">
    <property type="entry name" value="His_kinase_dom"/>
</dbReference>
<keyword evidence="14" id="KW-0175">Coiled coil</keyword>
<keyword evidence="10" id="KW-0067">ATP-binding</keyword>
<protein>
    <recommendedName>
        <fullName evidence="3">histidine kinase</fullName>
        <ecNumber evidence="3">2.7.13.3</ecNumber>
    </recommendedName>
</protein>
<evidence type="ECO:0000256" key="15">
    <source>
        <dbReference type="SAM" id="Phobius"/>
    </source>
</evidence>
<dbReference type="SUPFAM" id="SSF55874">
    <property type="entry name" value="ATPase domain of HSP90 chaperone/DNA topoisomerase II/histidine kinase"/>
    <property type="match status" value="1"/>
</dbReference>
<dbReference type="AlphaFoldDB" id="A0A5R9GCN7"/>
<dbReference type="InterPro" id="IPR003594">
    <property type="entry name" value="HATPase_dom"/>
</dbReference>
<keyword evidence="12" id="KW-0902">Two-component regulatory system</keyword>
<dbReference type="Pfam" id="PF02518">
    <property type="entry name" value="HATPase_c"/>
    <property type="match status" value="1"/>
</dbReference>
<feature type="coiled-coil region" evidence="14">
    <location>
        <begin position="373"/>
        <end position="400"/>
    </location>
</feature>
<dbReference type="InterPro" id="IPR036890">
    <property type="entry name" value="HATPase_C_sf"/>
</dbReference>
<keyword evidence="5" id="KW-0597">Phosphoprotein</keyword>
<dbReference type="InterPro" id="IPR050640">
    <property type="entry name" value="Bact_2-comp_sensor_kinase"/>
</dbReference>
<evidence type="ECO:0000256" key="5">
    <source>
        <dbReference type="ARBA" id="ARBA00022553"/>
    </source>
</evidence>
<sequence>MEKGKHWLRPFIGSFRHKLILTSIACLLVPTLITLSVSNVLTRDAVQEQAEKNAQEQLKLIEGYLTGLFDNMLNISNYIIADPDMNVILKEQAAGKEYTGDNAEYREFADRYEITSKIDNISIIGERTYVTILLPNGRFFINYLLHEYDPRLLFEEPWFPDLEGLTGMAAHWVEAEPSPYLYEKAAGRQQISVARTLRRPNQRVYAYVVVTVPDNQIESIFERLGTGHEVMLVDGENRVMSHLDAGRIGERLTYLSDEPERSSIVELDGERYLVAQHAAGIKDWKLVLLTPYKDAVHQINHIFQTVFAFQVIAFAVFLVVLVLLIRAFTKPLVTLGKLALTVERGNLEMRSRMKGRDEIGRLGRQFDQMLDRIKQMIAEITEEQSRKRKAELRMLQAQINPHFLFNVLNSIRMKVLRKGDKESAEMLSSLSRLLRMTIDRDEETITLHEEVSTAIDYVNLMNMRQKETVTLSVAISSEAMLAQVPRFFLQPVIENALIHGFQQRSGTILVSAEVEGKTLRIAIRDDGTGMSPAAVTHLRNRLKREAVPTDEGDHRVGFSGIGLTNVNERMRIRFGDAFVMHIDSEEGSGTTVTMFVPL</sequence>
<dbReference type="GO" id="GO:0005524">
    <property type="term" value="F:ATP binding"/>
    <property type="evidence" value="ECO:0007669"/>
    <property type="project" value="UniProtKB-KW"/>
</dbReference>
<dbReference type="Gene3D" id="3.30.450.20">
    <property type="entry name" value="PAS domain"/>
    <property type="match status" value="1"/>
</dbReference>
<dbReference type="PROSITE" id="PS50109">
    <property type="entry name" value="HIS_KIN"/>
    <property type="match status" value="1"/>
</dbReference>
<keyword evidence="4" id="KW-1003">Cell membrane</keyword>
<evidence type="ECO:0000259" key="16">
    <source>
        <dbReference type="PROSITE" id="PS50109"/>
    </source>
</evidence>
<keyword evidence="11 15" id="KW-1133">Transmembrane helix</keyword>
<comment type="catalytic activity">
    <reaction evidence="1">
        <text>ATP + protein L-histidine = ADP + protein N-phospho-L-histidine.</text>
        <dbReference type="EC" id="2.7.13.3"/>
    </reaction>
</comment>
<dbReference type="InterPro" id="IPR033479">
    <property type="entry name" value="dCache_1"/>
</dbReference>
<evidence type="ECO:0000256" key="13">
    <source>
        <dbReference type="ARBA" id="ARBA00023136"/>
    </source>
</evidence>
<dbReference type="PROSITE" id="PS50885">
    <property type="entry name" value="HAMP"/>
    <property type="match status" value="1"/>
</dbReference>
<dbReference type="GO" id="GO:0000155">
    <property type="term" value="F:phosphorelay sensor kinase activity"/>
    <property type="evidence" value="ECO:0007669"/>
    <property type="project" value="InterPro"/>
</dbReference>
<keyword evidence="13 15" id="KW-0472">Membrane</keyword>
<dbReference type="EMBL" id="VCIW01000007">
    <property type="protein sequence ID" value="TLS51850.1"/>
    <property type="molecule type" value="Genomic_DNA"/>
</dbReference>
<evidence type="ECO:0000259" key="17">
    <source>
        <dbReference type="PROSITE" id="PS50885"/>
    </source>
</evidence>
<dbReference type="Pfam" id="PF06580">
    <property type="entry name" value="His_kinase"/>
    <property type="match status" value="1"/>
</dbReference>
<dbReference type="Proteomes" id="UP000309676">
    <property type="component" value="Unassembled WGS sequence"/>
</dbReference>
<dbReference type="GO" id="GO:0005886">
    <property type="term" value="C:plasma membrane"/>
    <property type="evidence" value="ECO:0007669"/>
    <property type="project" value="UniProtKB-SubCell"/>
</dbReference>
<feature type="domain" description="Histidine kinase" evidence="16">
    <location>
        <begin position="399"/>
        <end position="598"/>
    </location>
</feature>
<evidence type="ECO:0000256" key="7">
    <source>
        <dbReference type="ARBA" id="ARBA00022692"/>
    </source>
</evidence>
<comment type="subcellular location">
    <subcellularLocation>
        <location evidence="2">Cell membrane</location>
        <topology evidence="2">Multi-pass membrane protein</topology>
    </subcellularLocation>
</comment>
<dbReference type="InterPro" id="IPR003660">
    <property type="entry name" value="HAMP_dom"/>
</dbReference>
<organism evidence="18 19">
    <name type="scientific">Paenibacillus antri</name>
    <dbReference type="NCBI Taxonomy" id="2582848"/>
    <lineage>
        <taxon>Bacteria</taxon>
        <taxon>Bacillati</taxon>
        <taxon>Bacillota</taxon>
        <taxon>Bacilli</taxon>
        <taxon>Bacillales</taxon>
        <taxon>Paenibacillaceae</taxon>
        <taxon>Paenibacillus</taxon>
    </lineage>
</organism>
<dbReference type="InterPro" id="IPR004358">
    <property type="entry name" value="Sig_transdc_His_kin-like_C"/>
</dbReference>
<dbReference type="PANTHER" id="PTHR34220">
    <property type="entry name" value="SENSOR HISTIDINE KINASE YPDA"/>
    <property type="match status" value="1"/>
</dbReference>
<comment type="caution">
    <text evidence="18">The sequence shown here is derived from an EMBL/GenBank/DDBJ whole genome shotgun (WGS) entry which is preliminary data.</text>
</comment>
<evidence type="ECO:0000256" key="2">
    <source>
        <dbReference type="ARBA" id="ARBA00004651"/>
    </source>
</evidence>
<feature type="transmembrane region" description="Helical" evidence="15">
    <location>
        <begin position="307"/>
        <end position="328"/>
    </location>
</feature>
<evidence type="ECO:0000313" key="18">
    <source>
        <dbReference type="EMBL" id="TLS51850.1"/>
    </source>
</evidence>
<evidence type="ECO:0000256" key="4">
    <source>
        <dbReference type="ARBA" id="ARBA00022475"/>
    </source>
</evidence>
<name>A0A5R9GCN7_9BACL</name>
<dbReference type="SUPFAM" id="SSF158472">
    <property type="entry name" value="HAMP domain-like"/>
    <property type="match status" value="1"/>
</dbReference>
<evidence type="ECO:0000256" key="1">
    <source>
        <dbReference type="ARBA" id="ARBA00000085"/>
    </source>
</evidence>
<evidence type="ECO:0000256" key="9">
    <source>
        <dbReference type="ARBA" id="ARBA00022777"/>
    </source>
</evidence>
<dbReference type="Gene3D" id="3.30.565.10">
    <property type="entry name" value="Histidine kinase-like ATPase, C-terminal domain"/>
    <property type="match status" value="1"/>
</dbReference>
<accession>A0A5R9GCN7</accession>
<evidence type="ECO:0000256" key="14">
    <source>
        <dbReference type="SAM" id="Coils"/>
    </source>
</evidence>
<proteinExistence type="predicted"/>
<dbReference type="Pfam" id="PF00672">
    <property type="entry name" value="HAMP"/>
    <property type="match status" value="1"/>
</dbReference>
<dbReference type="EC" id="2.7.13.3" evidence="3"/>
<evidence type="ECO:0000256" key="10">
    <source>
        <dbReference type="ARBA" id="ARBA00022840"/>
    </source>
</evidence>
<keyword evidence="8" id="KW-0547">Nucleotide-binding</keyword>
<dbReference type="CDD" id="cd06225">
    <property type="entry name" value="HAMP"/>
    <property type="match status" value="1"/>
</dbReference>
<dbReference type="Pfam" id="PF02743">
    <property type="entry name" value="dCache_1"/>
    <property type="match status" value="1"/>
</dbReference>
<dbReference type="PANTHER" id="PTHR34220:SF11">
    <property type="entry name" value="SENSOR PROTEIN KINASE HPTS"/>
    <property type="match status" value="1"/>
</dbReference>
<keyword evidence="7 15" id="KW-0812">Transmembrane</keyword>
<dbReference type="SMART" id="SM00304">
    <property type="entry name" value="HAMP"/>
    <property type="match status" value="1"/>
</dbReference>
<evidence type="ECO:0000256" key="6">
    <source>
        <dbReference type="ARBA" id="ARBA00022679"/>
    </source>
</evidence>
<evidence type="ECO:0000313" key="19">
    <source>
        <dbReference type="Proteomes" id="UP000309676"/>
    </source>
</evidence>
<feature type="domain" description="HAMP" evidence="17">
    <location>
        <begin position="326"/>
        <end position="378"/>
    </location>
</feature>
<dbReference type="OrthoDB" id="9776552at2"/>